<sequence length="62" mass="6794">MSYQFDTVSVHLLDVKHHSRDQVPHPGDTSCKGALVLTPVGTRHLYSNTTIEQRSCAPCGNS</sequence>
<gene>
    <name evidence="1" type="ORF">E2C01_055120</name>
</gene>
<protein>
    <submittedName>
        <fullName evidence="1">Uncharacterized protein</fullName>
    </submittedName>
</protein>
<keyword evidence="2" id="KW-1185">Reference proteome</keyword>
<evidence type="ECO:0000313" key="2">
    <source>
        <dbReference type="Proteomes" id="UP000324222"/>
    </source>
</evidence>
<comment type="caution">
    <text evidence="1">The sequence shown here is derived from an EMBL/GenBank/DDBJ whole genome shotgun (WGS) entry which is preliminary data.</text>
</comment>
<reference evidence="1 2" key="1">
    <citation type="submission" date="2019-05" db="EMBL/GenBank/DDBJ databases">
        <title>Another draft genome of Portunus trituberculatus and its Hox gene families provides insights of decapod evolution.</title>
        <authorList>
            <person name="Jeong J.-H."/>
            <person name="Song I."/>
            <person name="Kim S."/>
            <person name="Choi T."/>
            <person name="Kim D."/>
            <person name="Ryu S."/>
            <person name="Kim W."/>
        </authorList>
    </citation>
    <scope>NUCLEOTIDE SEQUENCE [LARGE SCALE GENOMIC DNA]</scope>
    <source>
        <tissue evidence="1">Muscle</tissue>
    </source>
</reference>
<evidence type="ECO:0000313" key="1">
    <source>
        <dbReference type="EMBL" id="MPC61058.1"/>
    </source>
</evidence>
<dbReference type="AlphaFoldDB" id="A0A5B7GVR7"/>
<organism evidence="1 2">
    <name type="scientific">Portunus trituberculatus</name>
    <name type="common">Swimming crab</name>
    <name type="synonym">Neptunus trituberculatus</name>
    <dbReference type="NCBI Taxonomy" id="210409"/>
    <lineage>
        <taxon>Eukaryota</taxon>
        <taxon>Metazoa</taxon>
        <taxon>Ecdysozoa</taxon>
        <taxon>Arthropoda</taxon>
        <taxon>Crustacea</taxon>
        <taxon>Multicrustacea</taxon>
        <taxon>Malacostraca</taxon>
        <taxon>Eumalacostraca</taxon>
        <taxon>Eucarida</taxon>
        <taxon>Decapoda</taxon>
        <taxon>Pleocyemata</taxon>
        <taxon>Brachyura</taxon>
        <taxon>Eubrachyura</taxon>
        <taxon>Portunoidea</taxon>
        <taxon>Portunidae</taxon>
        <taxon>Portuninae</taxon>
        <taxon>Portunus</taxon>
    </lineage>
</organism>
<accession>A0A5B7GVR7</accession>
<dbReference type="EMBL" id="VSRR010018175">
    <property type="protein sequence ID" value="MPC61058.1"/>
    <property type="molecule type" value="Genomic_DNA"/>
</dbReference>
<name>A0A5B7GVR7_PORTR</name>
<proteinExistence type="predicted"/>
<dbReference type="Proteomes" id="UP000324222">
    <property type="component" value="Unassembled WGS sequence"/>
</dbReference>